<evidence type="ECO:0000256" key="1">
    <source>
        <dbReference type="ARBA" id="ARBA00022664"/>
    </source>
</evidence>
<dbReference type="Proteomes" id="UP001209878">
    <property type="component" value="Unassembled WGS sequence"/>
</dbReference>
<feature type="compositionally biased region" description="Basic residues" evidence="3">
    <location>
        <begin position="436"/>
        <end position="446"/>
    </location>
</feature>
<evidence type="ECO:0000256" key="2">
    <source>
        <dbReference type="ARBA" id="ARBA00023187"/>
    </source>
</evidence>
<gene>
    <name evidence="5" type="ORF">NP493_368g02046</name>
</gene>
<keyword evidence="2" id="KW-0508">mRNA splicing</keyword>
<feature type="compositionally biased region" description="Basic and acidic residues" evidence="3">
    <location>
        <begin position="637"/>
        <end position="758"/>
    </location>
</feature>
<dbReference type="AlphaFoldDB" id="A0AAD9L2A7"/>
<feature type="region of interest" description="Disordered" evidence="3">
    <location>
        <begin position="148"/>
        <end position="196"/>
    </location>
</feature>
<evidence type="ECO:0000256" key="3">
    <source>
        <dbReference type="SAM" id="MobiDB-lite"/>
    </source>
</evidence>
<feature type="compositionally biased region" description="Basic and acidic residues" evidence="3">
    <location>
        <begin position="148"/>
        <end position="161"/>
    </location>
</feature>
<feature type="compositionally biased region" description="Basic residues" evidence="3">
    <location>
        <begin position="385"/>
        <end position="428"/>
    </location>
</feature>
<feature type="compositionally biased region" description="Basic residues" evidence="3">
    <location>
        <begin position="260"/>
        <end position="270"/>
    </location>
</feature>
<dbReference type="InterPro" id="IPR019147">
    <property type="entry name" value="SWAP_N_domain"/>
</dbReference>
<dbReference type="InterPro" id="IPR040397">
    <property type="entry name" value="SWAP"/>
</dbReference>
<organism evidence="5 6">
    <name type="scientific">Ridgeia piscesae</name>
    <name type="common">Tubeworm</name>
    <dbReference type="NCBI Taxonomy" id="27915"/>
    <lineage>
        <taxon>Eukaryota</taxon>
        <taxon>Metazoa</taxon>
        <taxon>Spiralia</taxon>
        <taxon>Lophotrochozoa</taxon>
        <taxon>Annelida</taxon>
        <taxon>Polychaeta</taxon>
        <taxon>Sedentaria</taxon>
        <taxon>Canalipalpata</taxon>
        <taxon>Sabellida</taxon>
        <taxon>Siboglinidae</taxon>
        <taxon>Ridgeia</taxon>
    </lineage>
</organism>
<name>A0AAD9L2A7_RIDPI</name>
<dbReference type="SMART" id="SM01141">
    <property type="entry name" value="DRY_EERY"/>
    <property type="match status" value="1"/>
</dbReference>
<dbReference type="GO" id="GO:0008380">
    <property type="term" value="P:RNA splicing"/>
    <property type="evidence" value="ECO:0007669"/>
    <property type="project" value="UniProtKB-KW"/>
</dbReference>
<feature type="compositionally biased region" description="Basic and acidic residues" evidence="3">
    <location>
        <begin position="579"/>
        <end position="614"/>
    </location>
</feature>
<feature type="compositionally biased region" description="Low complexity" evidence="3">
    <location>
        <begin position="447"/>
        <end position="466"/>
    </location>
</feature>
<feature type="compositionally biased region" description="Acidic residues" evidence="3">
    <location>
        <begin position="183"/>
        <end position="196"/>
    </location>
</feature>
<feature type="compositionally biased region" description="Low complexity" evidence="3">
    <location>
        <begin position="298"/>
        <end position="309"/>
    </location>
</feature>
<evidence type="ECO:0000259" key="4">
    <source>
        <dbReference type="SMART" id="SM01141"/>
    </source>
</evidence>
<evidence type="ECO:0000313" key="6">
    <source>
        <dbReference type="Proteomes" id="UP001209878"/>
    </source>
</evidence>
<dbReference type="PANTHER" id="PTHR13161">
    <property type="entry name" value="SPLICING FACTOR SUPPRESSOR OF WHITE APRICOT"/>
    <property type="match status" value="1"/>
</dbReference>
<dbReference type="EMBL" id="JAODUO010000368">
    <property type="protein sequence ID" value="KAK2182074.1"/>
    <property type="molecule type" value="Genomic_DNA"/>
</dbReference>
<dbReference type="PANTHER" id="PTHR13161:SF4">
    <property type="entry name" value="CLK4-ASSOCIATING SERINE_ARGININE RICH PROTEIN"/>
    <property type="match status" value="1"/>
</dbReference>
<keyword evidence="6" id="KW-1185">Reference proteome</keyword>
<comment type="caution">
    <text evidence="5">The sequence shown here is derived from an EMBL/GenBank/DDBJ whole genome shotgun (WGS) entry which is preliminary data.</text>
</comment>
<keyword evidence="1" id="KW-0507">mRNA processing</keyword>
<protein>
    <recommendedName>
        <fullName evidence="4">Suppressor of white apricot N-terminal domain-containing protein</fullName>
    </recommendedName>
</protein>
<evidence type="ECO:0000313" key="5">
    <source>
        <dbReference type="EMBL" id="KAK2182074.1"/>
    </source>
</evidence>
<dbReference type="Pfam" id="PF09750">
    <property type="entry name" value="DRY_EERY"/>
    <property type="match status" value="1"/>
</dbReference>
<feature type="domain" description="Suppressor of white apricot N-terminal" evidence="4">
    <location>
        <begin position="39"/>
        <end position="171"/>
    </location>
</feature>
<proteinExistence type="predicted"/>
<accession>A0AAD9L2A7</accession>
<feature type="compositionally biased region" description="Low complexity" evidence="3">
    <location>
        <begin position="483"/>
        <end position="497"/>
    </location>
</feature>
<feature type="region of interest" description="Disordered" evidence="3">
    <location>
        <begin position="251"/>
        <end position="774"/>
    </location>
</feature>
<dbReference type="GO" id="GO:0006397">
    <property type="term" value="P:mRNA processing"/>
    <property type="evidence" value="ECO:0007669"/>
    <property type="project" value="UniProtKB-KW"/>
</dbReference>
<feature type="compositionally biased region" description="Basic and acidic residues" evidence="3">
    <location>
        <begin position="362"/>
        <end position="375"/>
    </location>
</feature>
<sequence length="788" mass="91499">MWHEARRQEKKIRGLMVDYKKRAERRRQYYERIKQDPTQFVRVIGRQMPIHLEHSVALAAESPQSMMPWQGNPDVTIDRFDVRAHLDYISEVSDSADPKLCKADQNEERKCCYERYRILVQNECTGVSEEQCLQQIYTDELFGAVEPKKAETENKKPDKKAAIGYTYEDSTPAPTNSETDLLEKEEEEAEESSDEEIDLDIAFDVDDLTTEQSDQLNLCARDYGMKGDDYLESLHRDKEEAEAVRQARLLEEEKAQFSGRKSRRERRAYKDKRMKERMLSPPSYAARDSPTYNAYKKSSSSSRSRSPSPVKTKMKFITSFGGEDEDDVPVLGPSLPPPSHVSRTESKGRSSSYLSRKSNRTSQDRSRSGGRDRSRSGGQSGGRYGRSRSRSRCRSRYGHRYSRSRSRSRPRTNRRRYSRSRSRGRRTRSASSRSSSRSRSRWRSMRSRSASSTSRSRSRSPRQQSSPHQQSTPPLKRYRRSSRSSSSSSSSSPSPKRASPPPIKRYRRPSLSSSNNSSDSDDDDGTKKSDTSSNPGSTHKSDGGKVIGISRGLGATNKTLLTPQERLRRRMQVQLNRQYKADKKAQREKQDKMLQQQLDREEELKLRGIEMRRREREKRHREKEGGSTDEETWSGKNGEDNKTVADDKPSSYKVDKPDDRHTDRRDTRDTRDTDWRADRTAGRSDADWQTDRHHGRGESDWRMDRHQRDTPDWRGDRHQGPPDRHQGHSRGDWRSDRFHWHADRRQSGREGHSSDMHRSTYRRQSPSPRQQDHRFVICSSKMSCLTCM</sequence>
<reference evidence="5" key="1">
    <citation type="journal article" date="2023" name="Mol. Biol. Evol.">
        <title>Third-Generation Sequencing Reveals the Adaptive Role of the Epigenome in Three Deep-Sea Polychaetes.</title>
        <authorList>
            <person name="Perez M."/>
            <person name="Aroh O."/>
            <person name="Sun Y."/>
            <person name="Lan Y."/>
            <person name="Juniper S.K."/>
            <person name="Young C.R."/>
            <person name="Angers B."/>
            <person name="Qian P.Y."/>
        </authorList>
    </citation>
    <scope>NUCLEOTIDE SEQUENCE</scope>
    <source>
        <strain evidence="5">R07B-5</strain>
    </source>
</reference>